<dbReference type="Pfam" id="PF25586">
    <property type="entry name" value="zf-CCCH_PAN3"/>
    <property type="match status" value="1"/>
</dbReference>
<dbReference type="Gene3D" id="1.20.5.5160">
    <property type="match status" value="1"/>
</dbReference>
<evidence type="ECO:0000256" key="4">
    <source>
        <dbReference type="ARBA" id="ARBA00022741"/>
    </source>
</evidence>
<sequence length="696" mass="78218">MEIRPYWAKDVPCRNITIHGFCKFEGKGCSFKHESSNKSSTITSNSNINTSATSLPLQQPLDPLKNPSIGDFPTISSRPTSALSNNIPNSGILNSASIGGSITSGTNAGTGGDLKKKFNPASSSTFLPSTSISNVPNLSNPTKPINKFAGFSPKVNDIPSFIPSGTTINNNDDLTSTQNGLKQFNLDSPVFQPTTTTNNNNDIQPSINRSPIPTNPYLVSNNDSIQPNPYAQSSEALNPYSQVTGPQDFLFPQTSYPLNHHLYAPAPPPHLQIPLKGNEENSSKFFLPNELRESLIKKNESTLKTLQHSNLPELVNIYYNLVPLDNSLQKSNQTYGYYSSLYKAFSNDDGKAYVLRRIENVKLNQDKSISTIKKWVKLNCSNITKIIDAFTSRSFGDNSLIIVYDYYPNSKNLIEQHFHSNLGAKPEQITPKILWNYTLQLTNAIATSHSKNLPIRSLTLTKIIVTSLNRIRLSDCGIFDILDFEDFSNEDEELETINLLKIQDLQKLGQLLLSLAISSSPNSSKFSNNEDIISNIDIDEDFKSALKYLLNESNPNIESFQKIISKKLFESLNQIQEQGDYYESQLTRELENGRLVRLLTKLNFILERPEYQSNPTWAQSGERYPIKLFREYVFNQVDDRGKPVLDLAFVLKTLNKLDAGIDEKFLLVSHDEQTCMIVSYKEMRDLIERSFRELSN</sequence>
<dbReference type="InterPro" id="IPR000719">
    <property type="entry name" value="Prot_kinase_dom"/>
</dbReference>
<dbReference type="EMBL" id="CAIF01000153">
    <property type="protein sequence ID" value="CCH44758.1"/>
    <property type="molecule type" value="Genomic_DNA"/>
</dbReference>
<gene>
    <name evidence="7 12" type="primary">PAN3</name>
    <name evidence="12" type="ORF">BN7_4326</name>
</gene>
<keyword evidence="5 7" id="KW-0067">ATP-binding</keyword>
<keyword evidence="13" id="KW-1185">Reference proteome</keyword>
<dbReference type="InParanoid" id="K0KU93"/>
<comment type="subunit">
    <text evidence="7">Homodimer. Forms a heterotrimer with a catalytic subunit PAN2 to form the poly(A)-nuclease (PAN) deadenylation complex. Interacts (via PAM-2 motif) with poly(A)-binding protein PAB1 (via PABC domain), conferring substrate specificity of the enzyme complex.</text>
</comment>
<comment type="caution">
    <text evidence="12">The sequence shown here is derived from an EMBL/GenBank/DDBJ whole genome shotgun (WGS) entry which is preliminary data.</text>
</comment>
<keyword evidence="6 7" id="KW-0175">Coiled coil</keyword>
<evidence type="ECO:0000259" key="10">
    <source>
        <dbReference type="PROSITE" id="PS50011"/>
    </source>
</evidence>
<proteinExistence type="inferred from homology"/>
<organism evidence="12 13">
    <name type="scientific">Wickerhamomyces ciferrii (strain ATCC 14091 / BCRC 22168 / CBS 111 / JCM 3599 / NBRC 0793 / NRRL Y-1031 F-60-10)</name>
    <name type="common">Yeast</name>
    <name type="synonym">Pichia ciferrii</name>
    <dbReference type="NCBI Taxonomy" id="1206466"/>
    <lineage>
        <taxon>Eukaryota</taxon>
        <taxon>Fungi</taxon>
        <taxon>Dikarya</taxon>
        <taxon>Ascomycota</taxon>
        <taxon>Saccharomycotina</taxon>
        <taxon>Saccharomycetes</taxon>
        <taxon>Phaffomycetales</taxon>
        <taxon>Wickerhamomycetaceae</taxon>
        <taxon>Wickerhamomyces</taxon>
    </lineage>
</organism>
<evidence type="ECO:0000256" key="1">
    <source>
        <dbReference type="ARBA" id="ARBA00004496"/>
    </source>
</evidence>
<dbReference type="GO" id="GO:0005524">
    <property type="term" value="F:ATP binding"/>
    <property type="evidence" value="ECO:0007669"/>
    <property type="project" value="UniProtKB-UniRule"/>
</dbReference>
<comment type="domain">
    <text evidence="7">The N-terminal zinc finger binds to poly(A) RNA.</text>
</comment>
<dbReference type="AlphaFoldDB" id="K0KU93"/>
<dbReference type="InterPro" id="IPR011009">
    <property type="entry name" value="Kinase-like_dom_sf"/>
</dbReference>
<dbReference type="InterPro" id="IPR000571">
    <property type="entry name" value="Znf_CCCH"/>
</dbReference>
<evidence type="ECO:0000256" key="5">
    <source>
        <dbReference type="ARBA" id="ARBA00022840"/>
    </source>
</evidence>
<dbReference type="GO" id="GO:0000289">
    <property type="term" value="P:nuclear-transcribed mRNA poly(A) tail shortening"/>
    <property type="evidence" value="ECO:0007669"/>
    <property type="project" value="UniProtKB-UniRule"/>
</dbReference>
<evidence type="ECO:0000313" key="13">
    <source>
        <dbReference type="Proteomes" id="UP000009328"/>
    </source>
</evidence>
<dbReference type="InterPro" id="IPR030844">
    <property type="entry name" value="PAN3"/>
</dbReference>
<feature type="region of interest" description="Knob domain" evidence="7">
    <location>
        <begin position="605"/>
        <end position="696"/>
    </location>
</feature>
<comment type="function">
    <text evidence="7">Regulatory subunit of the poly(A)-nuclease (PAN) deadenylation complex, one of two cytoplasmic mRNA deadenylases involved in mRNA turnover. PAN specifically shortens poly(A) tails of RNA and the activity is stimulated by poly(A)-binding protein PAB1. PAN deadenylation is followed by rapid degradation of the shortened mRNA tails by the CCR4-NOT complex. Deadenylated mRNAs are then degraded by two alternative mechanisms, namely exosome-mediated 3'-5' exonucleolytic degradation, or deadenlyation-dependent mRNA decaping and subsequent 5'-3' exonucleolytic degradation by XRN1. May also be involved in post-transcriptional maturation of mRNA poly(A) tails. PAN3 acts as a positive regulator for PAN activity, recruiting the catalytic subunit PAN2 to mRNA via its interaction with RNA and with PAB1.</text>
</comment>
<dbReference type="GO" id="GO:0031251">
    <property type="term" value="C:PAN complex"/>
    <property type="evidence" value="ECO:0007669"/>
    <property type="project" value="UniProtKB-UniRule"/>
</dbReference>
<evidence type="ECO:0000259" key="11">
    <source>
        <dbReference type="PROSITE" id="PS50103"/>
    </source>
</evidence>
<evidence type="ECO:0000256" key="8">
    <source>
        <dbReference type="PROSITE-ProRule" id="PRU00723"/>
    </source>
</evidence>
<dbReference type="GO" id="GO:0008270">
    <property type="term" value="F:zinc ion binding"/>
    <property type="evidence" value="ECO:0007669"/>
    <property type="project" value="UniProtKB-KW"/>
</dbReference>
<accession>K0KU93</accession>
<dbReference type="HOGENOM" id="CLU_016423_1_0_1"/>
<feature type="coiled-coil region" evidence="7">
    <location>
        <begin position="566"/>
        <end position="604"/>
    </location>
</feature>
<comment type="domain">
    <text evidence="7">Contains a pseudokinase domain. The protein kinase domain is predicted to be catalytically inactive because some of the residues important for catalytic activity are substituted and it lacks the equivalent of the binding site for a peptide substrate. However, it has retained an ATP-binding site and ATP-binding is required for mRNA degradation, stimulating the activity of the PAN2 nuclease in vitro. The nucleotide-binding site is juxtaposed to the RNase active site of PAN2 in the complex and may actually bind nucleosides of a poly(A) RNA rather than ATP, feeding the poly(A)-tail to the active site of the deadenylase and thus increasing the efficiency with which this distributive enzyme degrades oligo(A) RNAs.</text>
</comment>
<dbReference type="eggNOG" id="KOG3741">
    <property type="taxonomic scope" value="Eukaryota"/>
</dbReference>
<feature type="binding site" evidence="7">
    <location>
        <position position="356"/>
    </location>
    <ligand>
        <name>ATP</name>
        <dbReference type="ChEBI" id="CHEBI:30616"/>
    </ligand>
</feature>
<dbReference type="Proteomes" id="UP000009328">
    <property type="component" value="Unassembled WGS sequence"/>
</dbReference>
<dbReference type="Gene3D" id="6.10.250.3160">
    <property type="match status" value="1"/>
</dbReference>
<keyword evidence="8" id="KW-0479">Metal-binding</keyword>
<keyword evidence="8" id="KW-0863">Zinc-finger</keyword>
<dbReference type="PANTHER" id="PTHR12272">
    <property type="entry name" value="DEADENYLATION COMPLEX SUBUNIT PAN3"/>
    <property type="match status" value="1"/>
</dbReference>
<comment type="caution">
    <text evidence="7">Lacks conserved residue(s) required for the propagation of feature annotation.</text>
</comment>
<name>K0KU93_WICCF</name>
<dbReference type="SUPFAM" id="SSF56112">
    <property type="entry name" value="Protein kinase-like (PK-like)"/>
    <property type="match status" value="1"/>
</dbReference>
<dbReference type="GO" id="GO:0004672">
    <property type="term" value="F:protein kinase activity"/>
    <property type="evidence" value="ECO:0007669"/>
    <property type="project" value="InterPro"/>
</dbReference>
<dbReference type="HAMAP" id="MF_03181">
    <property type="entry name" value="PAN3"/>
    <property type="match status" value="1"/>
</dbReference>
<protein>
    <recommendedName>
        <fullName evidence="7">PAN2-PAN3 deadenylation complex subunit PAN3</fullName>
    </recommendedName>
    <alternativeName>
        <fullName evidence="7">PAB1P-dependent poly(A)-specific ribonuclease</fullName>
    </alternativeName>
    <alternativeName>
        <fullName evidence="7">Poly(A)-nuclease deadenylation complex subunit 3</fullName>
        <shortName evidence="7">PAN deadenylation complex subunit 3</shortName>
    </alternativeName>
</protein>
<keyword evidence="8" id="KW-0862">Zinc</keyword>
<dbReference type="STRING" id="1206466.K0KU93"/>
<dbReference type="GO" id="GO:0008143">
    <property type="term" value="F:poly(A) binding"/>
    <property type="evidence" value="ECO:0007669"/>
    <property type="project" value="TreeGrafter"/>
</dbReference>
<evidence type="ECO:0000256" key="6">
    <source>
        <dbReference type="ARBA" id="ARBA00023054"/>
    </source>
</evidence>
<evidence type="ECO:0000256" key="3">
    <source>
        <dbReference type="ARBA" id="ARBA00022664"/>
    </source>
</evidence>
<dbReference type="PROSITE" id="PS50011">
    <property type="entry name" value="PROTEIN_KINASE_DOM"/>
    <property type="match status" value="1"/>
</dbReference>
<keyword evidence="2 7" id="KW-0963">Cytoplasm</keyword>
<evidence type="ECO:0000256" key="9">
    <source>
        <dbReference type="SAM" id="MobiDB-lite"/>
    </source>
</evidence>
<dbReference type="GO" id="GO:0000932">
    <property type="term" value="C:P-body"/>
    <property type="evidence" value="ECO:0007669"/>
    <property type="project" value="TreeGrafter"/>
</dbReference>
<comment type="similarity">
    <text evidence="7">Belongs to the protein kinase superfamily. PAN3 family.</text>
</comment>
<feature type="compositionally biased region" description="Low complexity" evidence="9">
    <location>
        <begin position="40"/>
        <end position="54"/>
    </location>
</feature>
<dbReference type="PROSITE" id="PS50103">
    <property type="entry name" value="ZF_C3H1"/>
    <property type="match status" value="1"/>
</dbReference>
<dbReference type="Gene3D" id="1.10.287.3700">
    <property type="match status" value="1"/>
</dbReference>
<reference evidence="12 13" key="1">
    <citation type="journal article" date="2012" name="Eukaryot. Cell">
        <title>Draft genome sequence of Wickerhamomyces ciferrii NRRL Y-1031 F-60-10.</title>
        <authorList>
            <person name="Schneider J."/>
            <person name="Andrea H."/>
            <person name="Blom J."/>
            <person name="Jaenicke S."/>
            <person name="Ruckert C."/>
            <person name="Schorsch C."/>
            <person name="Szczepanowski R."/>
            <person name="Farwick M."/>
            <person name="Goesmann A."/>
            <person name="Puhler A."/>
            <person name="Schaffer S."/>
            <person name="Tauch A."/>
            <person name="Kohler T."/>
            <person name="Brinkrolf K."/>
        </authorList>
    </citation>
    <scope>NUCLEOTIDE SEQUENCE [LARGE SCALE GENOMIC DNA]</scope>
    <source>
        <strain evidence="13">ATCC 14091 / BCRC 22168 / CBS 111 / JCM 3599 / NBRC 0793 / NRRL Y-1031 F-60-10</strain>
    </source>
</reference>
<evidence type="ECO:0000256" key="2">
    <source>
        <dbReference type="ARBA" id="ARBA00022490"/>
    </source>
</evidence>
<evidence type="ECO:0000313" key="12">
    <source>
        <dbReference type="EMBL" id="CCH44758.1"/>
    </source>
</evidence>
<dbReference type="PANTHER" id="PTHR12272:SF11">
    <property type="entry name" value="PAN2-PAN3 DEADENYLATION COMPLEX SUBUNIT PAN3"/>
    <property type="match status" value="1"/>
</dbReference>
<feature type="binding site" evidence="7">
    <location>
        <begin position="461"/>
        <end position="462"/>
    </location>
    <ligand>
        <name>ATP</name>
        <dbReference type="ChEBI" id="CHEBI:30616"/>
    </ligand>
</feature>
<feature type="zinc finger region" description="C3H1-type" evidence="8">
    <location>
        <begin position="7"/>
        <end position="36"/>
    </location>
</feature>
<keyword evidence="4 7" id="KW-0547">Nucleotide-binding</keyword>
<keyword evidence="3 7" id="KW-0507">mRNA processing</keyword>
<feature type="domain" description="C3H1-type" evidence="11">
    <location>
        <begin position="7"/>
        <end position="36"/>
    </location>
</feature>
<feature type="region of interest" description="Disordered" evidence="9">
    <location>
        <begin position="40"/>
        <end position="61"/>
    </location>
</feature>
<comment type="domain">
    <text evidence="7">The pseudokinase domain, the coiled-coil (CC), and C-terminal knob domain (CK) form a structural unit (PKC) that forms an extensive high-affinity interaction surface for PAN2.</text>
</comment>
<comment type="subcellular location">
    <subcellularLocation>
        <location evidence="1 7">Cytoplasm</location>
    </subcellularLocation>
</comment>
<dbReference type="Gene3D" id="1.10.510.10">
    <property type="entry name" value="Transferase(Phosphotransferase) domain 1"/>
    <property type="match status" value="1"/>
</dbReference>
<dbReference type="InterPro" id="IPR041332">
    <property type="entry name" value="Pan3_CK"/>
</dbReference>
<feature type="region of interest" description="Disordered" evidence="9">
    <location>
        <begin position="186"/>
        <end position="233"/>
    </location>
</feature>
<dbReference type="FunCoup" id="K0KU93">
    <property type="interactions" value="662"/>
</dbReference>
<evidence type="ECO:0000256" key="7">
    <source>
        <dbReference type="HAMAP-Rule" id="MF_03181"/>
    </source>
</evidence>
<feature type="domain" description="Protein kinase" evidence="10">
    <location>
        <begin position="327"/>
        <end position="569"/>
    </location>
</feature>
<dbReference type="Pfam" id="PF18101">
    <property type="entry name" value="Pan3_CK"/>
    <property type="match status" value="1"/>
</dbReference>
<dbReference type="GO" id="GO:0006397">
    <property type="term" value="P:mRNA processing"/>
    <property type="evidence" value="ECO:0007669"/>
    <property type="project" value="UniProtKB-KW"/>
</dbReference>